<reference evidence="3 4" key="1">
    <citation type="submission" date="2015-09" db="EMBL/GenBank/DDBJ databases">
        <authorList>
            <consortium name="Pathogen Informatics"/>
        </authorList>
    </citation>
    <scope>NUCLEOTIDE SEQUENCE [LARGE SCALE GENOMIC DNA]</scope>
    <source>
        <strain evidence="3 4">2789STDY5834855</strain>
    </source>
</reference>
<dbReference type="PANTHER" id="PTHR30619:SF7">
    <property type="entry name" value="BETA-LACTAMASE DOMAIN PROTEIN"/>
    <property type="match status" value="1"/>
</dbReference>
<keyword evidence="1" id="KW-0472">Membrane</keyword>
<proteinExistence type="predicted"/>
<dbReference type="SUPFAM" id="SSF56281">
    <property type="entry name" value="Metallo-hydrolase/oxidoreductase"/>
    <property type="match status" value="1"/>
</dbReference>
<gene>
    <name evidence="3" type="ORF">ERS852470_03601</name>
</gene>
<organism evidence="3 4">
    <name type="scientific">Clostridium disporicum</name>
    <dbReference type="NCBI Taxonomy" id="84024"/>
    <lineage>
        <taxon>Bacteria</taxon>
        <taxon>Bacillati</taxon>
        <taxon>Bacillota</taxon>
        <taxon>Clostridia</taxon>
        <taxon>Eubacteriales</taxon>
        <taxon>Clostridiaceae</taxon>
        <taxon>Clostridium</taxon>
    </lineage>
</organism>
<evidence type="ECO:0000313" key="3">
    <source>
        <dbReference type="EMBL" id="CUO87189.1"/>
    </source>
</evidence>
<dbReference type="AlphaFoldDB" id="A0A174CYE7"/>
<dbReference type="InterPro" id="IPR001279">
    <property type="entry name" value="Metallo-B-lactamas"/>
</dbReference>
<dbReference type="InterPro" id="IPR035681">
    <property type="entry name" value="ComA-like_MBL"/>
</dbReference>
<keyword evidence="1" id="KW-1133">Transmembrane helix</keyword>
<dbReference type="OrthoDB" id="9761531at2"/>
<dbReference type="RefSeq" id="WP_042396307.1">
    <property type="nucleotide sequence ID" value="NZ_CYYT01000011.1"/>
</dbReference>
<dbReference type="Pfam" id="PF00753">
    <property type="entry name" value="Lactamase_B"/>
    <property type="match status" value="1"/>
</dbReference>
<feature type="transmembrane region" description="Helical" evidence="1">
    <location>
        <begin position="7"/>
        <end position="26"/>
    </location>
</feature>
<dbReference type="CDD" id="cd07731">
    <property type="entry name" value="ComA-like_MBL-fold"/>
    <property type="match status" value="1"/>
</dbReference>
<dbReference type="EMBL" id="CYZV01000071">
    <property type="protein sequence ID" value="CUO87189.1"/>
    <property type="molecule type" value="Genomic_DNA"/>
</dbReference>
<dbReference type="PANTHER" id="PTHR30619">
    <property type="entry name" value="DNA INTERNALIZATION/COMPETENCE PROTEIN COMEC/REC2"/>
    <property type="match status" value="1"/>
</dbReference>
<dbReference type="Gene3D" id="3.60.15.10">
    <property type="entry name" value="Ribonuclease Z/Hydroxyacylglutathione hydrolase-like"/>
    <property type="match status" value="1"/>
</dbReference>
<sequence length="287" mass="32629">MKKRKLFILNLILVFIICSLNYFQLYSNSSLNNEMIIHYIDVGQGDCILIQVNEKNLLIDSGSSSNRNELLNYLTKLKIKKFDYIIATHPHEDHIGNMDTIIKRFDVDKFYSPKVTHPSICFENMVNALIDKSLKINILAKDASKINLGENTNVEIFSPLKNMISDNYNDYSSVIKLTFHNNSFLFTGDAEVYTENQLLSDNIDLKSDIIKIGHHGSKTSTSYNFLHEVNPSFAIISVGENNTYDHPSMDTLLNLELMNIQTYRTDLNGTIIVTSNGNTISIDSLKD</sequence>
<dbReference type="GeneID" id="83011249"/>
<evidence type="ECO:0000259" key="2">
    <source>
        <dbReference type="SMART" id="SM00849"/>
    </source>
</evidence>
<keyword evidence="1" id="KW-0812">Transmembrane</keyword>
<protein>
    <submittedName>
        <fullName evidence="3">Beta-lactamase domain-containing protein</fullName>
    </submittedName>
</protein>
<dbReference type="InterPro" id="IPR036866">
    <property type="entry name" value="RibonucZ/Hydroxyglut_hydro"/>
</dbReference>
<dbReference type="InterPro" id="IPR052159">
    <property type="entry name" value="Competence_DNA_uptake"/>
</dbReference>
<feature type="domain" description="Metallo-beta-lactamase" evidence="2">
    <location>
        <begin position="44"/>
        <end position="240"/>
    </location>
</feature>
<accession>A0A174CYE7</accession>
<evidence type="ECO:0000256" key="1">
    <source>
        <dbReference type="SAM" id="Phobius"/>
    </source>
</evidence>
<dbReference type="SMART" id="SM00849">
    <property type="entry name" value="Lactamase_B"/>
    <property type="match status" value="1"/>
</dbReference>
<name>A0A174CYE7_9CLOT</name>
<dbReference type="Proteomes" id="UP000095558">
    <property type="component" value="Unassembled WGS sequence"/>
</dbReference>
<evidence type="ECO:0000313" key="4">
    <source>
        <dbReference type="Proteomes" id="UP000095558"/>
    </source>
</evidence>